<accession>A0ABZ0CYP6</accession>
<protein>
    <submittedName>
        <fullName evidence="4">Glycosyltransferase family 2 protein</fullName>
    </submittedName>
</protein>
<dbReference type="PANTHER" id="PTHR43584">
    <property type="entry name" value="NUCLEOTIDYL TRANSFERASE"/>
    <property type="match status" value="1"/>
</dbReference>
<dbReference type="InterPro" id="IPR016873">
    <property type="entry name" value="Caps_polysacc_synth_BcbE_prd"/>
</dbReference>
<name>A0ABZ0CYP6_9BURK</name>
<dbReference type="EMBL" id="CP136336">
    <property type="protein sequence ID" value="WOB10075.1"/>
    <property type="molecule type" value="Genomic_DNA"/>
</dbReference>
<evidence type="ECO:0000256" key="2">
    <source>
        <dbReference type="ARBA" id="ARBA00022695"/>
    </source>
</evidence>
<evidence type="ECO:0000313" key="4">
    <source>
        <dbReference type="EMBL" id="WOB10075.1"/>
    </source>
</evidence>
<dbReference type="RefSeq" id="WP_316702971.1">
    <property type="nucleotide sequence ID" value="NZ_CP136336.1"/>
</dbReference>
<dbReference type="Gene3D" id="3.90.550.10">
    <property type="entry name" value="Spore Coat Polysaccharide Biosynthesis Protein SpsA, Chain A"/>
    <property type="match status" value="1"/>
</dbReference>
<dbReference type="CDD" id="cd04183">
    <property type="entry name" value="GT2_BcE_like"/>
    <property type="match status" value="1"/>
</dbReference>
<dbReference type="PIRSF" id="PIRSF028162">
    <property type="entry name" value="BcbE_prd"/>
    <property type="match status" value="1"/>
</dbReference>
<keyword evidence="2" id="KW-0548">Nucleotidyltransferase</keyword>
<keyword evidence="1" id="KW-0808">Transferase</keyword>
<evidence type="ECO:0000259" key="3">
    <source>
        <dbReference type="Pfam" id="PF00483"/>
    </source>
</evidence>
<dbReference type="InterPro" id="IPR005835">
    <property type="entry name" value="NTP_transferase_dom"/>
</dbReference>
<keyword evidence="5" id="KW-1185">Reference proteome</keyword>
<dbReference type="Pfam" id="PF00483">
    <property type="entry name" value="NTP_transferase"/>
    <property type="match status" value="1"/>
</dbReference>
<proteinExistence type="predicted"/>
<reference evidence="4 5" key="1">
    <citation type="submission" date="2023-10" db="EMBL/GenBank/DDBJ databases">
        <title>Bacteria for the degradation of biodegradable plastic PBAT(Polybutylene adipate terephthalate).</title>
        <authorList>
            <person name="Weon H.-Y."/>
            <person name="Yeon J."/>
        </authorList>
    </citation>
    <scope>NUCLEOTIDE SEQUENCE [LARGE SCALE GENOMIC DNA]</scope>
    <source>
        <strain evidence="4 5">SBD 7-3</strain>
    </source>
</reference>
<feature type="domain" description="Nucleotidyl transferase" evidence="3">
    <location>
        <begin position="8"/>
        <end position="178"/>
    </location>
</feature>
<dbReference type="PANTHER" id="PTHR43584:SF8">
    <property type="entry name" value="N-ACETYLMURAMATE ALPHA-1-PHOSPHATE URIDYLYLTRANSFERASE"/>
    <property type="match status" value="1"/>
</dbReference>
<dbReference type="InterPro" id="IPR029044">
    <property type="entry name" value="Nucleotide-diphossugar_trans"/>
</dbReference>
<dbReference type="Proteomes" id="UP001303946">
    <property type="component" value="Chromosome"/>
</dbReference>
<organism evidence="4 5">
    <name type="scientific">Piscinibacter gummiphilus</name>
    <dbReference type="NCBI Taxonomy" id="946333"/>
    <lineage>
        <taxon>Bacteria</taxon>
        <taxon>Pseudomonadati</taxon>
        <taxon>Pseudomonadota</taxon>
        <taxon>Betaproteobacteria</taxon>
        <taxon>Burkholderiales</taxon>
        <taxon>Sphaerotilaceae</taxon>
        <taxon>Piscinibacter</taxon>
    </lineage>
</organism>
<evidence type="ECO:0000313" key="5">
    <source>
        <dbReference type="Proteomes" id="UP001303946"/>
    </source>
</evidence>
<evidence type="ECO:0000256" key="1">
    <source>
        <dbReference type="ARBA" id="ARBA00022679"/>
    </source>
</evidence>
<sequence length="243" mass="27634">MINIVIPMAGMGSRFASAGYAKPKPFIDVDRKPMIVRVLENLAHPGARYILIARKEHLEAEAELVRQIEQEFNAVFIALDQLTEGTACTVLYARKFINNDDALLIANSDQLVDMRIGDFIDDCARRQLDGSILTFLDERRDPKWSFARIDDQGLVVEVQEKRAISEYATVGIYLYQRGRDFVDAAVDMFIARDRVNQEYYTCPTYNYAIRAGLRIGLYNIDVQQMHGLGTPEDLNAYLRSVQA</sequence>
<gene>
    <name evidence="4" type="ORF">RXV79_08400</name>
</gene>
<dbReference type="InterPro" id="IPR050065">
    <property type="entry name" value="GlmU-like"/>
</dbReference>
<dbReference type="SUPFAM" id="SSF53448">
    <property type="entry name" value="Nucleotide-diphospho-sugar transferases"/>
    <property type="match status" value="1"/>
</dbReference>